<dbReference type="PANTHER" id="PTHR43124:SF3">
    <property type="entry name" value="CHLORAMPHENICOL EFFLUX PUMP RV0191"/>
    <property type="match status" value="1"/>
</dbReference>
<evidence type="ECO:0000256" key="5">
    <source>
        <dbReference type="ARBA" id="ARBA00023136"/>
    </source>
</evidence>
<keyword evidence="5 6" id="KW-0472">Membrane</keyword>
<dbReference type="InterPro" id="IPR036259">
    <property type="entry name" value="MFS_trans_sf"/>
</dbReference>
<dbReference type="Gene3D" id="1.20.1250.20">
    <property type="entry name" value="MFS general substrate transporter like domains"/>
    <property type="match status" value="1"/>
</dbReference>
<evidence type="ECO:0000256" key="4">
    <source>
        <dbReference type="ARBA" id="ARBA00022989"/>
    </source>
</evidence>
<evidence type="ECO:0000313" key="9">
    <source>
        <dbReference type="Proteomes" id="UP001500683"/>
    </source>
</evidence>
<feature type="domain" description="Major facilitator superfamily (MFS) profile" evidence="7">
    <location>
        <begin position="1"/>
        <end position="332"/>
    </location>
</feature>
<feature type="transmembrane region" description="Helical" evidence="6">
    <location>
        <begin position="24"/>
        <end position="44"/>
    </location>
</feature>
<accession>A0ABP7WMX9</accession>
<feature type="transmembrane region" description="Helical" evidence="6">
    <location>
        <begin position="154"/>
        <end position="177"/>
    </location>
</feature>
<dbReference type="SUPFAM" id="SSF103473">
    <property type="entry name" value="MFS general substrate transporter"/>
    <property type="match status" value="1"/>
</dbReference>
<protein>
    <submittedName>
        <fullName evidence="8">MFS transporter</fullName>
    </submittedName>
</protein>
<evidence type="ECO:0000256" key="6">
    <source>
        <dbReference type="SAM" id="Phobius"/>
    </source>
</evidence>
<gene>
    <name evidence="8" type="ORF">GCM10022214_61300</name>
</gene>
<comment type="caution">
    <text evidence="8">The sequence shown here is derived from an EMBL/GenBank/DDBJ whole genome shotgun (WGS) entry which is preliminary data.</text>
</comment>
<evidence type="ECO:0000256" key="3">
    <source>
        <dbReference type="ARBA" id="ARBA00022692"/>
    </source>
</evidence>
<feature type="transmembrane region" description="Helical" evidence="6">
    <location>
        <begin position="246"/>
        <end position="269"/>
    </location>
</feature>
<proteinExistence type="predicted"/>
<feature type="transmembrane region" description="Helical" evidence="6">
    <location>
        <begin position="221"/>
        <end position="240"/>
    </location>
</feature>
<dbReference type="CDD" id="cd17324">
    <property type="entry name" value="MFS_NepI_like"/>
    <property type="match status" value="1"/>
</dbReference>
<dbReference type="PROSITE" id="PS50850">
    <property type="entry name" value="MFS"/>
    <property type="match status" value="1"/>
</dbReference>
<feature type="transmembrane region" description="Helical" evidence="6">
    <location>
        <begin position="111"/>
        <end position="133"/>
    </location>
</feature>
<dbReference type="EMBL" id="BAAAZG010000047">
    <property type="protein sequence ID" value="GAA4091761.1"/>
    <property type="molecule type" value="Genomic_DNA"/>
</dbReference>
<dbReference type="PANTHER" id="PTHR43124">
    <property type="entry name" value="PURINE EFFLUX PUMP PBUE"/>
    <property type="match status" value="1"/>
</dbReference>
<name>A0ABP7WMX9_9ACTN</name>
<keyword evidence="4 6" id="KW-1133">Transmembrane helix</keyword>
<feature type="transmembrane region" description="Helical" evidence="6">
    <location>
        <begin position="50"/>
        <end position="71"/>
    </location>
</feature>
<keyword evidence="2" id="KW-1003">Cell membrane</keyword>
<feature type="transmembrane region" description="Helical" evidence="6">
    <location>
        <begin position="189"/>
        <end position="209"/>
    </location>
</feature>
<sequence>MPGYLAAVAAPTVTVATARVDRRLMLCACMFLLASANFIAAAAPNYWAMLVSRVLVGIVIGGFWSIGAGLADRLVPADSTRRATAVIFSAVPLGSVLGVPLGTLIGDLAGWRVSFVVMGVLSTAVLIALAVLVPPLPAEQATRLDVLRGMIRNVGTRFALLVTFLVVMAHFGTYTYVTPFLERVTHVSSGLITVFLLTYGVAGILGNFLSGAAVARHPHAAFGIAGGLIAFATLMFPLLGQWDAGAIALLIVWGVGYGAVPVCSQTWFAKAAPHAPEAASVLFTASFQATLSTGAMVGGIIVDRTSLSTIMLLGGTTATIMTMTVLLRTRSAPA</sequence>
<evidence type="ECO:0000313" key="8">
    <source>
        <dbReference type="EMBL" id="GAA4091761.1"/>
    </source>
</evidence>
<feature type="transmembrane region" description="Helical" evidence="6">
    <location>
        <begin position="307"/>
        <end position="327"/>
    </location>
</feature>
<dbReference type="InterPro" id="IPR050189">
    <property type="entry name" value="MFS_Efflux_Transporters"/>
</dbReference>
<evidence type="ECO:0000256" key="1">
    <source>
        <dbReference type="ARBA" id="ARBA00004651"/>
    </source>
</evidence>
<evidence type="ECO:0000259" key="7">
    <source>
        <dbReference type="PROSITE" id="PS50850"/>
    </source>
</evidence>
<keyword evidence="3 6" id="KW-0812">Transmembrane</keyword>
<comment type="subcellular location">
    <subcellularLocation>
        <location evidence="1">Cell membrane</location>
        <topology evidence="1">Multi-pass membrane protein</topology>
    </subcellularLocation>
</comment>
<reference evidence="9" key="1">
    <citation type="journal article" date="2019" name="Int. J. Syst. Evol. Microbiol.">
        <title>The Global Catalogue of Microorganisms (GCM) 10K type strain sequencing project: providing services to taxonomists for standard genome sequencing and annotation.</title>
        <authorList>
            <consortium name="The Broad Institute Genomics Platform"/>
            <consortium name="The Broad Institute Genome Sequencing Center for Infectious Disease"/>
            <person name="Wu L."/>
            <person name="Ma J."/>
        </authorList>
    </citation>
    <scope>NUCLEOTIDE SEQUENCE [LARGE SCALE GENOMIC DNA]</scope>
    <source>
        <strain evidence="9">JCM 16702</strain>
    </source>
</reference>
<keyword evidence="9" id="KW-1185">Reference proteome</keyword>
<feature type="transmembrane region" description="Helical" evidence="6">
    <location>
        <begin position="281"/>
        <end position="301"/>
    </location>
</feature>
<dbReference type="InterPro" id="IPR011701">
    <property type="entry name" value="MFS"/>
</dbReference>
<dbReference type="Pfam" id="PF07690">
    <property type="entry name" value="MFS_1"/>
    <property type="match status" value="1"/>
</dbReference>
<evidence type="ECO:0000256" key="2">
    <source>
        <dbReference type="ARBA" id="ARBA00022475"/>
    </source>
</evidence>
<dbReference type="Proteomes" id="UP001500683">
    <property type="component" value="Unassembled WGS sequence"/>
</dbReference>
<dbReference type="InterPro" id="IPR020846">
    <property type="entry name" value="MFS_dom"/>
</dbReference>
<feature type="transmembrane region" description="Helical" evidence="6">
    <location>
        <begin position="83"/>
        <end position="105"/>
    </location>
</feature>
<organism evidence="8 9">
    <name type="scientific">Actinomadura miaoliensis</name>
    <dbReference type="NCBI Taxonomy" id="430685"/>
    <lineage>
        <taxon>Bacteria</taxon>
        <taxon>Bacillati</taxon>
        <taxon>Actinomycetota</taxon>
        <taxon>Actinomycetes</taxon>
        <taxon>Streptosporangiales</taxon>
        <taxon>Thermomonosporaceae</taxon>
        <taxon>Actinomadura</taxon>
    </lineage>
</organism>